<name>A0A0V1APC2_TRISP</name>
<dbReference type="OrthoDB" id="6770905at2759"/>
<dbReference type="STRING" id="6334.A0A0V1APC2"/>
<keyword evidence="2" id="KW-1185">Reference proteome</keyword>
<dbReference type="Proteomes" id="UP000054776">
    <property type="component" value="Unassembled WGS sequence"/>
</dbReference>
<dbReference type="AlphaFoldDB" id="A0A0V1APC2"/>
<organism evidence="1 2">
    <name type="scientific">Trichinella spiralis</name>
    <name type="common">Trichina worm</name>
    <dbReference type="NCBI Taxonomy" id="6334"/>
    <lineage>
        <taxon>Eukaryota</taxon>
        <taxon>Metazoa</taxon>
        <taxon>Ecdysozoa</taxon>
        <taxon>Nematoda</taxon>
        <taxon>Enoplea</taxon>
        <taxon>Dorylaimia</taxon>
        <taxon>Trichinellida</taxon>
        <taxon>Trichinellidae</taxon>
        <taxon>Trichinella</taxon>
    </lineage>
</organism>
<protein>
    <submittedName>
        <fullName evidence="1">SCAN domain-containing protein 3</fullName>
    </submittedName>
</protein>
<comment type="caution">
    <text evidence="1">The sequence shown here is derived from an EMBL/GenBank/DDBJ whole genome shotgun (WGS) entry which is preliminary data.</text>
</comment>
<evidence type="ECO:0000313" key="2">
    <source>
        <dbReference type="Proteomes" id="UP000054776"/>
    </source>
</evidence>
<proteinExistence type="predicted"/>
<reference evidence="1 2" key="1">
    <citation type="submission" date="2015-01" db="EMBL/GenBank/DDBJ databases">
        <title>Evolution of Trichinella species and genotypes.</title>
        <authorList>
            <person name="Korhonen P.K."/>
            <person name="Edoardo P."/>
            <person name="Giuseppe L.R."/>
            <person name="Gasser R.B."/>
        </authorList>
    </citation>
    <scope>NUCLEOTIDE SEQUENCE [LARGE SCALE GENOMIC DNA]</scope>
    <source>
        <strain evidence="1">ISS3</strain>
    </source>
</reference>
<evidence type="ECO:0000313" key="1">
    <source>
        <dbReference type="EMBL" id="KRY26678.1"/>
    </source>
</evidence>
<dbReference type="EMBL" id="JYDH01000363">
    <property type="protein sequence ID" value="KRY26678.1"/>
    <property type="molecule type" value="Genomic_DNA"/>
</dbReference>
<accession>A0A0V1APC2</accession>
<sequence>MRFLNSYSIPQFIDPHSTLKPLEFYSSTLLVTDDLRIIFLSGFSQHADVVRTGISTKASGEIIDFSEDSSFKVSFEHKISTHTYPTLSTAALKVLLPFTTSYLCEMGFSAMNGIKTKFRNKLQLSNILRLKIKHVSVDVKEVIRRKRKQAHFSHTPNYAFEK</sequence>
<dbReference type="PANTHER" id="PTHR45913:SF19">
    <property type="entry name" value="LOW QUALITY PROTEIN: ZINC FINGER BED DOMAIN-CONTAINING PROTEIN 5-LIKE"/>
    <property type="match status" value="1"/>
</dbReference>
<gene>
    <name evidence="1" type="primary">SCAND3</name>
    <name evidence="1" type="ORF">T01_9259</name>
</gene>
<dbReference type="InParanoid" id="A0A0V1APC2"/>
<dbReference type="PANTHER" id="PTHR45913">
    <property type="entry name" value="EPM2A-INTERACTING PROTEIN 1"/>
    <property type="match status" value="1"/>
</dbReference>